<dbReference type="PANTHER" id="PTHR43190:SF3">
    <property type="entry name" value="N-ACETYL-D-GLUCOSAMINE KINASE"/>
    <property type="match status" value="1"/>
</dbReference>
<dbReference type="InterPro" id="IPR052519">
    <property type="entry name" value="Euk-type_GlcNAc_Kinase"/>
</dbReference>
<protein>
    <submittedName>
        <fullName evidence="2">ATPase</fullName>
    </submittedName>
</protein>
<dbReference type="PANTHER" id="PTHR43190">
    <property type="entry name" value="N-ACETYL-D-GLUCOSAMINE KINASE"/>
    <property type="match status" value="1"/>
</dbReference>
<evidence type="ECO:0000313" key="2">
    <source>
        <dbReference type="EMBL" id="NRF70106.1"/>
    </source>
</evidence>
<dbReference type="InterPro" id="IPR002731">
    <property type="entry name" value="ATPase_BadF"/>
</dbReference>
<keyword evidence="3" id="KW-1185">Reference proteome</keyword>
<feature type="domain" description="ATPase BadF/BadG/BcrA/BcrD type" evidence="1">
    <location>
        <begin position="15"/>
        <end position="264"/>
    </location>
</feature>
<proteinExistence type="predicted"/>
<dbReference type="CDD" id="cd24082">
    <property type="entry name" value="ASKHA_NBD_GspK-like"/>
    <property type="match status" value="1"/>
</dbReference>
<evidence type="ECO:0000313" key="3">
    <source>
        <dbReference type="Proteomes" id="UP000737171"/>
    </source>
</evidence>
<dbReference type="RefSeq" id="WP_173128341.1">
    <property type="nucleotide sequence ID" value="NZ_JABRWJ010000007.1"/>
</dbReference>
<reference evidence="2 3" key="1">
    <citation type="submission" date="2020-05" db="EMBL/GenBank/DDBJ databases">
        <title>Aquincola sp. isolate from soil.</title>
        <authorList>
            <person name="Han J."/>
            <person name="Kim D.-U."/>
        </authorList>
    </citation>
    <scope>NUCLEOTIDE SEQUENCE [LARGE SCALE GENOMIC DNA]</scope>
    <source>
        <strain evidence="2 3">S2</strain>
    </source>
</reference>
<accession>A0ABX2ENJ4</accession>
<comment type="caution">
    <text evidence="2">The sequence shown here is derived from an EMBL/GenBank/DDBJ whole genome shotgun (WGS) entry which is preliminary data.</text>
</comment>
<dbReference type="SUPFAM" id="SSF53067">
    <property type="entry name" value="Actin-like ATPase domain"/>
    <property type="match status" value="2"/>
</dbReference>
<dbReference type="Gene3D" id="3.30.420.40">
    <property type="match status" value="2"/>
</dbReference>
<gene>
    <name evidence="2" type="ORF">HLB44_24165</name>
</gene>
<dbReference type="Pfam" id="PF01869">
    <property type="entry name" value="BcrAD_BadFG"/>
    <property type="match status" value="1"/>
</dbReference>
<sequence>MRLQSLPSAQPRFFIGVDGGGSGTRVRLVDDRGRALGQGEAGPSALGQGIEQAWEHVQLAIERAFAQAGLPLAAAADCALGLGLAGAHTPARCDRFMAAAPAYARVALDTDAGTALRGAHRGAPGSIVAAGTGSVGEALRCDGRRVSVGGWGFGIGDEGSGGWLGLASVRIAQRALDGRASAGPLARAVWRVAGGQRDALLDWAAVAGQHGFARLAPLVFDSADADPAARRLLDEAAHALVEMAAALDPAAELPLVLIGSIAKRLAPRLPKEWLALVVAPHGDAIDGALLLAREPRVLA</sequence>
<organism evidence="2 3">
    <name type="scientific">Pseudaquabacterium terrae</name>
    <dbReference type="NCBI Taxonomy" id="2732868"/>
    <lineage>
        <taxon>Bacteria</taxon>
        <taxon>Pseudomonadati</taxon>
        <taxon>Pseudomonadota</taxon>
        <taxon>Betaproteobacteria</taxon>
        <taxon>Burkholderiales</taxon>
        <taxon>Sphaerotilaceae</taxon>
        <taxon>Pseudaquabacterium</taxon>
    </lineage>
</organism>
<name>A0ABX2ENJ4_9BURK</name>
<dbReference type="EMBL" id="JABRWJ010000007">
    <property type="protein sequence ID" value="NRF70106.1"/>
    <property type="molecule type" value="Genomic_DNA"/>
</dbReference>
<dbReference type="Proteomes" id="UP000737171">
    <property type="component" value="Unassembled WGS sequence"/>
</dbReference>
<dbReference type="InterPro" id="IPR043129">
    <property type="entry name" value="ATPase_NBD"/>
</dbReference>
<evidence type="ECO:0000259" key="1">
    <source>
        <dbReference type="Pfam" id="PF01869"/>
    </source>
</evidence>